<feature type="coiled-coil region" evidence="1">
    <location>
        <begin position="194"/>
        <end position="221"/>
    </location>
</feature>
<evidence type="ECO:0000313" key="4">
    <source>
        <dbReference type="EMBL" id="KAF9419504.1"/>
    </source>
</evidence>
<keyword evidence="1" id="KW-0175">Coiled coil</keyword>
<name>A0A835GNC1_SPOEX</name>
<feature type="signal peptide" evidence="3">
    <location>
        <begin position="1"/>
        <end position="26"/>
    </location>
</feature>
<evidence type="ECO:0000256" key="3">
    <source>
        <dbReference type="SAM" id="SignalP"/>
    </source>
</evidence>
<reference evidence="4" key="1">
    <citation type="submission" date="2020-08" db="EMBL/GenBank/DDBJ databases">
        <title>Spodoptera exigua strain:BAW_Kor-Di-RS1 Genome sequencing and assembly.</title>
        <authorList>
            <person name="Kim J."/>
            <person name="Nam H.Y."/>
            <person name="Kwon M."/>
            <person name="Choi J.H."/>
            <person name="Cho S.R."/>
            <person name="Kim G.-H."/>
        </authorList>
    </citation>
    <scope>NUCLEOTIDE SEQUENCE</scope>
    <source>
        <strain evidence="4">BAW_Kor-Di-RS1</strain>
        <tissue evidence="4">Whole-body</tissue>
    </source>
</reference>
<evidence type="ECO:0000256" key="1">
    <source>
        <dbReference type="SAM" id="Coils"/>
    </source>
</evidence>
<accession>A0A835GNC1</accession>
<dbReference type="PANTHER" id="PTHR39960">
    <property type="entry name" value="LD34147P"/>
    <property type="match status" value="1"/>
</dbReference>
<keyword evidence="5" id="KW-1185">Reference proteome</keyword>
<feature type="compositionally biased region" description="Basic and acidic residues" evidence="2">
    <location>
        <begin position="493"/>
        <end position="502"/>
    </location>
</feature>
<evidence type="ECO:0008006" key="6">
    <source>
        <dbReference type="Google" id="ProtNLM"/>
    </source>
</evidence>
<gene>
    <name evidence="4" type="ORF">HW555_004004</name>
</gene>
<evidence type="ECO:0000256" key="2">
    <source>
        <dbReference type="SAM" id="MobiDB-lite"/>
    </source>
</evidence>
<organism evidence="4 5">
    <name type="scientific">Spodoptera exigua</name>
    <name type="common">Beet armyworm</name>
    <name type="synonym">Noctua fulgens</name>
    <dbReference type="NCBI Taxonomy" id="7107"/>
    <lineage>
        <taxon>Eukaryota</taxon>
        <taxon>Metazoa</taxon>
        <taxon>Ecdysozoa</taxon>
        <taxon>Arthropoda</taxon>
        <taxon>Hexapoda</taxon>
        <taxon>Insecta</taxon>
        <taxon>Pterygota</taxon>
        <taxon>Neoptera</taxon>
        <taxon>Endopterygota</taxon>
        <taxon>Lepidoptera</taxon>
        <taxon>Glossata</taxon>
        <taxon>Ditrysia</taxon>
        <taxon>Noctuoidea</taxon>
        <taxon>Noctuidae</taxon>
        <taxon>Amphipyrinae</taxon>
        <taxon>Spodoptera</taxon>
    </lineage>
</organism>
<proteinExistence type="predicted"/>
<dbReference type="EMBL" id="JACKWZ010000042">
    <property type="protein sequence ID" value="KAF9419504.1"/>
    <property type="molecule type" value="Genomic_DNA"/>
</dbReference>
<sequence length="502" mass="56915">SKTDICPQRLWWLAVALLLWAPRTQCREITHEDIKEAMLSLVHMIRMSEDKLERHEFREKALGEQVKKMLGNLDKKHRALEPLKGMISRLDERLSNVETILLQKEEREKASQNKINEVLANIEKALVALAPDTSSRGDLDNSLSGTSDTVLRRLDATDAKIEAVKTEIKGLKSSLSPTDFVPLNEVSLADEAWHSKMSEVMERQENEIKKIQRLLSDAESMWKDLPRLADLHRSTNQTMESINKSTESLLINNEMAVTKILNKFREMGERLVATNEDVQRSLTQSNTMTERAYADISRSYDTLRTEVQLLSKSERMIVDTADNVVAIKKRFEYGVHQILMEVGELIKQQHKTMNKTVNVKLENIETAITKKQTVALNALGSKIESEMSQVWRQIGIMHQQIMMSSQALNKLSAFSEEYVNASTPKMDKMKKEMDGITTRIVELGTNLNFVIGELSVATREFRQMALGLTKVLNQSTKSTTASPTTKDAGPGPHKIESEEKLP</sequence>
<protein>
    <recommendedName>
        <fullName evidence="6">Paramyosin</fullName>
    </recommendedName>
</protein>
<dbReference type="PANTHER" id="PTHR39960:SF1">
    <property type="entry name" value="LD34147P"/>
    <property type="match status" value="1"/>
</dbReference>
<dbReference type="GO" id="GO:0005886">
    <property type="term" value="C:plasma membrane"/>
    <property type="evidence" value="ECO:0007669"/>
    <property type="project" value="TreeGrafter"/>
</dbReference>
<keyword evidence="3" id="KW-0732">Signal</keyword>
<dbReference type="AlphaFoldDB" id="A0A835GNC1"/>
<comment type="caution">
    <text evidence="4">The sequence shown here is derived from an EMBL/GenBank/DDBJ whole genome shotgun (WGS) entry which is preliminary data.</text>
</comment>
<feature type="region of interest" description="Disordered" evidence="2">
    <location>
        <begin position="475"/>
        <end position="502"/>
    </location>
</feature>
<feature type="non-terminal residue" evidence="4">
    <location>
        <position position="1"/>
    </location>
</feature>
<dbReference type="Proteomes" id="UP000648187">
    <property type="component" value="Unassembled WGS sequence"/>
</dbReference>
<feature type="compositionally biased region" description="Low complexity" evidence="2">
    <location>
        <begin position="475"/>
        <end position="486"/>
    </location>
</feature>
<evidence type="ECO:0000313" key="5">
    <source>
        <dbReference type="Proteomes" id="UP000648187"/>
    </source>
</evidence>
<feature type="chain" id="PRO_5032799782" description="Paramyosin" evidence="3">
    <location>
        <begin position="27"/>
        <end position="502"/>
    </location>
</feature>